<evidence type="ECO:0000313" key="6">
    <source>
        <dbReference type="EMBL" id="VFQ67657.1"/>
    </source>
</evidence>
<name>A0A484KWT3_9ASTE</name>
<dbReference type="GO" id="GO:0016567">
    <property type="term" value="P:protein ubiquitination"/>
    <property type="evidence" value="ECO:0007669"/>
    <property type="project" value="UniProtKB-UniPathway"/>
</dbReference>
<dbReference type="UniPathway" id="UPA00143"/>
<evidence type="ECO:0000313" key="7">
    <source>
        <dbReference type="Proteomes" id="UP000595140"/>
    </source>
</evidence>
<dbReference type="Pfam" id="PF00651">
    <property type="entry name" value="BTB"/>
    <property type="match status" value="1"/>
</dbReference>
<evidence type="ECO:0000256" key="4">
    <source>
        <dbReference type="SAM" id="MobiDB-lite"/>
    </source>
</evidence>
<dbReference type="SUPFAM" id="SSF54695">
    <property type="entry name" value="POZ domain"/>
    <property type="match status" value="1"/>
</dbReference>
<keyword evidence="7" id="KW-1185">Reference proteome</keyword>
<reference evidence="6 7" key="1">
    <citation type="submission" date="2018-04" db="EMBL/GenBank/DDBJ databases">
        <authorList>
            <person name="Vogel A."/>
        </authorList>
    </citation>
    <scope>NUCLEOTIDE SEQUENCE [LARGE SCALE GENOMIC DNA]</scope>
</reference>
<keyword evidence="3" id="KW-0833">Ubl conjugation pathway</keyword>
<gene>
    <name evidence="6" type="ORF">CCAM_LOCUS9433</name>
</gene>
<dbReference type="InterPro" id="IPR038920">
    <property type="entry name" value="At3g05675-like"/>
</dbReference>
<dbReference type="AlphaFoldDB" id="A0A484KWT3"/>
<dbReference type="InterPro" id="IPR011333">
    <property type="entry name" value="SKP1/BTB/POZ_sf"/>
</dbReference>
<dbReference type="PANTHER" id="PTHR31060">
    <property type="entry name" value="OSJNBA0011J08.25 PROTEIN-RELATED"/>
    <property type="match status" value="1"/>
</dbReference>
<dbReference type="OrthoDB" id="1903255at2759"/>
<dbReference type="Gene3D" id="3.30.710.10">
    <property type="entry name" value="Potassium Channel Kv1.1, Chain A"/>
    <property type="match status" value="1"/>
</dbReference>
<comment type="pathway">
    <text evidence="2">Protein modification; protein ubiquitination.</text>
</comment>
<evidence type="ECO:0000256" key="1">
    <source>
        <dbReference type="ARBA" id="ARBA00002668"/>
    </source>
</evidence>
<dbReference type="Proteomes" id="UP000595140">
    <property type="component" value="Unassembled WGS sequence"/>
</dbReference>
<dbReference type="Pfam" id="PF25553">
    <property type="entry name" value="BTB-POZ_ANK-like"/>
    <property type="match status" value="1"/>
</dbReference>
<proteinExistence type="predicted"/>
<organism evidence="6 7">
    <name type="scientific">Cuscuta campestris</name>
    <dbReference type="NCBI Taxonomy" id="132261"/>
    <lineage>
        <taxon>Eukaryota</taxon>
        <taxon>Viridiplantae</taxon>
        <taxon>Streptophyta</taxon>
        <taxon>Embryophyta</taxon>
        <taxon>Tracheophyta</taxon>
        <taxon>Spermatophyta</taxon>
        <taxon>Magnoliopsida</taxon>
        <taxon>eudicotyledons</taxon>
        <taxon>Gunneridae</taxon>
        <taxon>Pentapetalae</taxon>
        <taxon>asterids</taxon>
        <taxon>lamiids</taxon>
        <taxon>Solanales</taxon>
        <taxon>Convolvulaceae</taxon>
        <taxon>Cuscuteae</taxon>
        <taxon>Cuscuta</taxon>
        <taxon>Cuscuta subgen. Grammica</taxon>
        <taxon>Cuscuta sect. Cleistogrammica</taxon>
    </lineage>
</organism>
<evidence type="ECO:0000259" key="5">
    <source>
        <dbReference type="PROSITE" id="PS50097"/>
    </source>
</evidence>
<feature type="compositionally biased region" description="Low complexity" evidence="4">
    <location>
        <begin position="25"/>
        <end position="56"/>
    </location>
</feature>
<dbReference type="InterPro" id="IPR000210">
    <property type="entry name" value="BTB/POZ_dom"/>
</dbReference>
<dbReference type="PROSITE" id="PS50097">
    <property type="entry name" value="BTB"/>
    <property type="match status" value="1"/>
</dbReference>
<accession>A0A484KWT3</accession>
<protein>
    <recommendedName>
        <fullName evidence="5">BTB domain-containing protein</fullName>
    </recommendedName>
</protein>
<dbReference type="PANTHER" id="PTHR31060:SF3">
    <property type="entry name" value="OS04G0579700 PROTEIN"/>
    <property type="match status" value="1"/>
</dbReference>
<comment type="function">
    <text evidence="1">May act as a substrate-specific adapter of an E3 ubiquitin-protein ligase complex (CUL3-RBX1-BTB) which mediates the ubiquitination and subsequent proteasomal degradation of target proteins.</text>
</comment>
<feature type="domain" description="BTB" evidence="5">
    <location>
        <begin position="248"/>
        <end position="325"/>
    </location>
</feature>
<evidence type="ECO:0000256" key="3">
    <source>
        <dbReference type="ARBA" id="ARBA00022786"/>
    </source>
</evidence>
<dbReference type="InterPro" id="IPR058039">
    <property type="entry name" value="At3g05675-like_ankyrin"/>
</dbReference>
<dbReference type="EMBL" id="OOIL02000635">
    <property type="protein sequence ID" value="VFQ67657.1"/>
    <property type="molecule type" value="Genomic_DNA"/>
</dbReference>
<feature type="region of interest" description="Disordered" evidence="4">
    <location>
        <begin position="13"/>
        <end position="63"/>
    </location>
</feature>
<sequence>MAPTATHLIFQSQTIKPKRRRCRETTITATSPAADPDADTISSSSSSSSSSSEISARSQTRALQLSQNRAIDSPAFVSPECCPAVSGEESAAFPPPSVSASSSSSNHKIRYLPSALHHFMDSPTAASSFVYGGDTSISPACYDAFPSSLSKFNSALTAGLLNPMSPPPSVDKNRPSPTLFEMMASEPDYLPRAAPQAAPQIQYGVISSSNHRPNSVPAPDKQALMQQRLSDLLACRSPGNQFNDSASSDVKLTLSSKDGLSVSINVHREILLAHSRFFAVKLSEKWAKQQKTSAPYIVEIADCDDIEIYIETLRLMYCKDLRKKLMKEDVPRVLGILKVSAAIGFDAGVLSCFEYLEAAPWAEDEEEKVASLLSELRLEGVGAGEVLKRVSLDTMGRTPEGSGNEEVLLKLLYVVLEGKDEKARREMKTLVSKMLHESSSQDDLTKESLYSACDACLQLLRHHFLKAANGDLQDVAQISRQADNLHWVLDILIDRQLAVDFLKTWASQSELSEAHCKVPAVHRHEVSRVTARLFIGIGKGKLLASRETRCLLMQTWLVPFYEDFGWMRRASRGLDRHLIEDGLSSTILTLPMAWQQEILMAWFDRFLNSSDDCPNIQRGFQIWWKRAFWRRNGHQPELPSQMRVVAATIENT</sequence>
<evidence type="ECO:0000256" key="2">
    <source>
        <dbReference type="ARBA" id="ARBA00004906"/>
    </source>
</evidence>